<dbReference type="RefSeq" id="WP_218160269.1">
    <property type="nucleotide sequence ID" value="NZ_FOKG01000001.1"/>
</dbReference>
<name>A0A1I0V7K6_9PSEU</name>
<sequence length="588" mass="60752">MSRSLRKNPTALVSAAAVLGGLLLGSEATAVAAQPENDRTVDYRGYSVQVPADWSVVDLEARPETCVRFDTPTVYLGRPGDQSACAGNTVGRTAGLLLQPLDAPALSAAEGAPVHAERGSAQPTGTELDPARPAWRDGSFELAVEGAGVLATAVHNGTDAAVVAEVLKSASLTDAARPSAAPQPRSTGDVGAAAVAAQPGTYKGKGFDACAAPSNSAMDAWLSSPYRAIGVYTSGGSRACGQSNLTANWVSRQVGKGWKLTPIHVGPQAPCTNYRSRFSSNPTTAKQQGVEQADIAVDAAKRLGLPAGSAIYLDIEAYSRGGSCTTAVLSHTSGWTERLHQHGYLSGFYSSGASGITDMNNHHGSSTYTLPDHLWGAWWNGKANTDFGPYLDAGKWAQGQRIKQYVGEVGETHGGVRISIDRNYLDVRAGTPPEPTVCVTAQLSFATYPALAAGAEGDRVIAAQCLLRANGHDTGGEQPSGKLDESTMAAVKAFQNKVGLTAAGTVDSRTWTALLSAGSTPLLKDGSSGAAVSRLQRALNAATTAKLSVDGQFGPNTTSAVRTYQSSRGLGVDGIVGPNTWSALQAGK</sequence>
<feature type="chain" id="PRO_5017408135" evidence="2">
    <location>
        <begin position="33"/>
        <end position="588"/>
    </location>
</feature>
<feature type="region of interest" description="Disordered" evidence="1">
    <location>
        <begin position="108"/>
        <end position="131"/>
    </location>
</feature>
<dbReference type="Gene3D" id="1.10.101.10">
    <property type="entry name" value="PGBD-like superfamily/PGBD"/>
    <property type="match status" value="2"/>
</dbReference>
<keyword evidence="6" id="KW-1185">Reference proteome</keyword>
<dbReference type="AlphaFoldDB" id="A0A1I0V7K6"/>
<reference evidence="6" key="1">
    <citation type="submission" date="2016-10" db="EMBL/GenBank/DDBJ databases">
        <authorList>
            <person name="Varghese N."/>
            <person name="Submissions S."/>
        </authorList>
    </citation>
    <scope>NUCLEOTIDE SEQUENCE [LARGE SCALE GENOMIC DNA]</scope>
    <source>
        <strain evidence="6">CGMCC 4.3568</strain>
    </source>
</reference>
<evidence type="ECO:0000259" key="4">
    <source>
        <dbReference type="Pfam" id="PF08924"/>
    </source>
</evidence>
<keyword evidence="5" id="KW-0378">Hydrolase</keyword>
<evidence type="ECO:0000256" key="1">
    <source>
        <dbReference type="SAM" id="MobiDB-lite"/>
    </source>
</evidence>
<dbReference type="Gene3D" id="3.20.20.80">
    <property type="entry name" value="Glycosidases"/>
    <property type="match status" value="1"/>
</dbReference>
<dbReference type="EMBL" id="FOKG01000001">
    <property type="protein sequence ID" value="SFA72258.1"/>
    <property type="molecule type" value="Genomic_DNA"/>
</dbReference>
<organism evidence="5 6">
    <name type="scientific">Amycolatopsis marina</name>
    <dbReference type="NCBI Taxonomy" id="490629"/>
    <lineage>
        <taxon>Bacteria</taxon>
        <taxon>Bacillati</taxon>
        <taxon>Actinomycetota</taxon>
        <taxon>Actinomycetes</taxon>
        <taxon>Pseudonocardiales</taxon>
        <taxon>Pseudonocardiaceae</taxon>
        <taxon>Amycolatopsis</taxon>
    </lineage>
</organism>
<dbReference type="GO" id="GO:0016787">
    <property type="term" value="F:hydrolase activity"/>
    <property type="evidence" value="ECO:0007669"/>
    <property type="project" value="UniProtKB-KW"/>
</dbReference>
<dbReference type="InterPro" id="IPR017853">
    <property type="entry name" value="GH"/>
</dbReference>
<dbReference type="SUPFAM" id="SSF47090">
    <property type="entry name" value="PGBD-like"/>
    <property type="match status" value="2"/>
</dbReference>
<accession>A0A1I0V7K6</accession>
<proteinExistence type="predicted"/>
<dbReference type="SUPFAM" id="SSF51445">
    <property type="entry name" value="(Trans)glycosidases"/>
    <property type="match status" value="1"/>
</dbReference>
<feature type="domain" description="Peptidoglycan binding-like" evidence="3">
    <location>
        <begin position="528"/>
        <end position="584"/>
    </location>
</feature>
<dbReference type="Pfam" id="PF08924">
    <property type="entry name" value="Rv2525c_GlyHyd-like"/>
    <property type="match status" value="1"/>
</dbReference>
<dbReference type="Pfam" id="PF01471">
    <property type="entry name" value="PG_binding_1"/>
    <property type="match status" value="2"/>
</dbReference>
<dbReference type="InterPro" id="IPR002477">
    <property type="entry name" value="Peptidoglycan-bd-like"/>
</dbReference>
<evidence type="ECO:0000259" key="3">
    <source>
        <dbReference type="Pfam" id="PF01471"/>
    </source>
</evidence>
<evidence type="ECO:0000256" key="2">
    <source>
        <dbReference type="SAM" id="SignalP"/>
    </source>
</evidence>
<dbReference type="InterPro" id="IPR036366">
    <property type="entry name" value="PGBDSf"/>
</dbReference>
<dbReference type="InterPro" id="IPR036365">
    <property type="entry name" value="PGBD-like_sf"/>
</dbReference>
<protein>
    <submittedName>
        <fullName evidence="5">Peptidoglycan-binding (PGRP) domain of peptidoglycan hydrolases-containing protein</fullName>
    </submittedName>
</protein>
<feature type="signal peptide" evidence="2">
    <location>
        <begin position="1"/>
        <end position="32"/>
    </location>
</feature>
<feature type="domain" description="Peptidoglycan binding-like" evidence="3">
    <location>
        <begin position="457"/>
        <end position="514"/>
    </location>
</feature>
<evidence type="ECO:0000313" key="6">
    <source>
        <dbReference type="Proteomes" id="UP000243799"/>
    </source>
</evidence>
<keyword evidence="2" id="KW-0732">Signal</keyword>
<dbReference type="STRING" id="490629.SAMN05216266_10154"/>
<evidence type="ECO:0000313" key="5">
    <source>
        <dbReference type="EMBL" id="SFA72258.1"/>
    </source>
</evidence>
<dbReference type="Proteomes" id="UP000243799">
    <property type="component" value="Unassembled WGS sequence"/>
</dbReference>
<gene>
    <name evidence="5" type="ORF">SAMN05216266_10154</name>
</gene>
<dbReference type="InterPro" id="IPR015020">
    <property type="entry name" value="Rv2525c-like_Glyco_Hydro-like"/>
</dbReference>
<feature type="domain" description="Rv2525c-like glycoside hydrolase-like" evidence="4">
    <location>
        <begin position="219"/>
        <end position="424"/>
    </location>
</feature>